<dbReference type="AlphaFoldDB" id="A0A016W5Q4"/>
<accession>A0A016W5Q4</accession>
<dbReference type="Proteomes" id="UP000024635">
    <property type="component" value="Unassembled WGS sequence"/>
</dbReference>
<evidence type="ECO:0000313" key="2">
    <source>
        <dbReference type="Proteomes" id="UP000024635"/>
    </source>
</evidence>
<name>A0A016W5Q4_9BILA</name>
<comment type="caution">
    <text evidence="1">The sequence shown here is derived from an EMBL/GenBank/DDBJ whole genome shotgun (WGS) entry which is preliminary data.</text>
</comment>
<organism evidence="1 2">
    <name type="scientific">Ancylostoma ceylanicum</name>
    <dbReference type="NCBI Taxonomy" id="53326"/>
    <lineage>
        <taxon>Eukaryota</taxon>
        <taxon>Metazoa</taxon>
        <taxon>Ecdysozoa</taxon>
        <taxon>Nematoda</taxon>
        <taxon>Chromadorea</taxon>
        <taxon>Rhabditida</taxon>
        <taxon>Rhabditina</taxon>
        <taxon>Rhabditomorpha</taxon>
        <taxon>Strongyloidea</taxon>
        <taxon>Ancylostomatidae</taxon>
        <taxon>Ancylostomatinae</taxon>
        <taxon>Ancylostoma</taxon>
    </lineage>
</organism>
<gene>
    <name evidence="1" type="primary">Acey_s1216.g3762</name>
    <name evidence="1" type="ORF">Y032_1216g3762</name>
</gene>
<reference evidence="2" key="1">
    <citation type="journal article" date="2015" name="Nat. Genet.">
        <title>The genome and transcriptome of the zoonotic hookworm Ancylostoma ceylanicum identify infection-specific gene families.</title>
        <authorList>
            <person name="Schwarz E.M."/>
            <person name="Hu Y."/>
            <person name="Antoshechkin I."/>
            <person name="Miller M.M."/>
            <person name="Sternberg P.W."/>
            <person name="Aroian R.V."/>
        </authorList>
    </citation>
    <scope>NUCLEOTIDE SEQUENCE</scope>
    <source>
        <strain evidence="2">HY135</strain>
    </source>
</reference>
<proteinExistence type="predicted"/>
<feature type="non-terminal residue" evidence="1">
    <location>
        <position position="1"/>
    </location>
</feature>
<evidence type="ECO:0000313" key="1">
    <source>
        <dbReference type="EMBL" id="EYC34975.1"/>
    </source>
</evidence>
<keyword evidence="2" id="KW-1185">Reference proteome</keyword>
<dbReference type="EMBL" id="JARK01000815">
    <property type="protein sequence ID" value="EYC34975.1"/>
    <property type="molecule type" value="Genomic_DNA"/>
</dbReference>
<protein>
    <submittedName>
        <fullName evidence="1">Uncharacterized protein</fullName>
    </submittedName>
</protein>
<sequence>IEQNELNIMKYIIACKQYCNKTDYRAHLHQHP</sequence>